<evidence type="ECO:0000256" key="1">
    <source>
        <dbReference type="ARBA" id="ARBA00001933"/>
    </source>
</evidence>
<evidence type="ECO:0000313" key="12">
    <source>
        <dbReference type="Proteomes" id="UP000000467"/>
    </source>
</evidence>
<keyword evidence="7 11" id="KW-0456">Lyase</keyword>
<dbReference type="PROSITE" id="PS00105">
    <property type="entry name" value="AA_TRANSFER_CLASS_1"/>
    <property type="match status" value="1"/>
</dbReference>
<comment type="cofactor">
    <cofactor evidence="1">
        <name>pyridoxal 5'-phosphate</name>
        <dbReference type="ChEBI" id="CHEBI:597326"/>
    </cofactor>
</comment>
<accession>K4LRN5</accession>
<evidence type="ECO:0000256" key="4">
    <source>
        <dbReference type="ARBA" id="ARBA00012285"/>
    </source>
</evidence>
<keyword evidence="12" id="KW-1185">Reference proteome</keyword>
<dbReference type="SUPFAM" id="SSF53383">
    <property type="entry name" value="PLP-dependent transferases"/>
    <property type="match status" value="1"/>
</dbReference>
<dbReference type="STRING" id="1089553.Tph_c05160"/>
<dbReference type="Gene3D" id="3.40.640.10">
    <property type="entry name" value="Type I PLP-dependent aspartate aminotransferase-like (Major domain)"/>
    <property type="match status" value="1"/>
</dbReference>
<keyword evidence="6" id="KW-0663">Pyridoxal phosphate</keyword>
<feature type="domain" description="Aminotransferase class I/classII large" evidence="10">
    <location>
        <begin position="23"/>
        <end position="344"/>
    </location>
</feature>
<gene>
    <name evidence="11" type="primary">cobD2</name>
    <name evidence="11" type="ordered locus">Tph_c05160</name>
</gene>
<protein>
    <recommendedName>
        <fullName evidence="4">threonine-phosphate decarboxylase</fullName>
        <ecNumber evidence="4">4.1.1.81</ecNumber>
    </recommendedName>
    <alternativeName>
        <fullName evidence="8">L-threonine-O-3-phosphate decarboxylase</fullName>
    </alternativeName>
</protein>
<dbReference type="InterPro" id="IPR015421">
    <property type="entry name" value="PyrdxlP-dep_Trfase_major"/>
</dbReference>
<dbReference type="Gene3D" id="3.90.1150.10">
    <property type="entry name" value="Aspartate Aminotransferase, domain 1"/>
    <property type="match status" value="1"/>
</dbReference>
<name>K4LRN5_THEPS</name>
<dbReference type="KEGG" id="tpz:Tph_c05160"/>
<evidence type="ECO:0000256" key="2">
    <source>
        <dbReference type="ARBA" id="ARBA00003444"/>
    </source>
</evidence>
<organism evidence="11 12">
    <name type="scientific">Thermacetogenium phaeum (strain ATCC BAA-254 / DSM 26808 / PB)</name>
    <dbReference type="NCBI Taxonomy" id="1089553"/>
    <lineage>
        <taxon>Bacteria</taxon>
        <taxon>Bacillati</taxon>
        <taxon>Bacillota</taxon>
        <taxon>Clostridia</taxon>
        <taxon>Thermoanaerobacterales</taxon>
        <taxon>Thermoanaerobacteraceae</taxon>
        <taxon>Thermacetogenium</taxon>
    </lineage>
</organism>
<dbReference type="GO" id="GO:0048472">
    <property type="term" value="F:threonine-phosphate decarboxylase activity"/>
    <property type="evidence" value="ECO:0007669"/>
    <property type="project" value="UniProtKB-EC"/>
</dbReference>
<dbReference type="RefSeq" id="WP_015049672.1">
    <property type="nucleotide sequence ID" value="NC_018870.1"/>
</dbReference>
<dbReference type="Proteomes" id="UP000000467">
    <property type="component" value="Chromosome"/>
</dbReference>
<proteinExistence type="predicted"/>
<dbReference type="HOGENOM" id="CLU_017584_3_2_9"/>
<sequence length="364" mass="40271">MQRHQHGGDLTLMAGRYGRRPEDFLDFSVNVNPLGPSPGVASLLRDGLKYATVYPEPGCRSLKERYAPFFGVRPEQLIFTNGAVELIYLVFIALRPRTVLIPAPTFREYELAARAWGGRLKMLRLEPVKGFIPGTQSLMRAARGAELVFLCNPNNPTGSLIPPQVLETFLEFCEAEGVFAVVDESFLLFHPRWRELTAGTAAAASRRLLVLQSLTKFFAIPGLRLGCGIAHPETISLLARFHPPWQVNGLAQAAALAALQDEGYAFRSRHLVEEERSRLAAALSALPGIRVYSSEASYLLIELASPLSAPFVAERLAQRGILVRDCSNFAFLDERFIRVAVKGRRENELLVRELAGLLAGVFKT</sequence>
<evidence type="ECO:0000256" key="9">
    <source>
        <dbReference type="ARBA" id="ARBA00048531"/>
    </source>
</evidence>
<dbReference type="UniPathway" id="UPA00148"/>
<dbReference type="OrthoDB" id="9813612at2"/>
<evidence type="ECO:0000259" key="10">
    <source>
        <dbReference type="Pfam" id="PF00155"/>
    </source>
</evidence>
<dbReference type="AlphaFoldDB" id="K4LRN5"/>
<comment type="function">
    <text evidence="2">Decarboxylates L-threonine-O-3-phosphate to yield (R)-1-amino-2-propanol O-2-phosphate, the precursor for the linkage between the nucleotide loop and the corrin ring in cobalamin.</text>
</comment>
<comment type="pathway">
    <text evidence="3">Cofactor biosynthesis; adenosylcobalamin biosynthesis.</text>
</comment>
<evidence type="ECO:0000256" key="5">
    <source>
        <dbReference type="ARBA" id="ARBA00022573"/>
    </source>
</evidence>
<comment type="catalytic activity">
    <reaction evidence="9">
        <text>O-phospho-L-threonine + H(+) = (R)-1-aminopropan-2-yl phosphate + CO2</text>
        <dbReference type="Rhea" id="RHEA:11492"/>
        <dbReference type="ChEBI" id="CHEBI:15378"/>
        <dbReference type="ChEBI" id="CHEBI:16526"/>
        <dbReference type="ChEBI" id="CHEBI:58563"/>
        <dbReference type="ChEBI" id="CHEBI:58675"/>
        <dbReference type="EC" id="4.1.1.81"/>
    </reaction>
</comment>
<evidence type="ECO:0000256" key="8">
    <source>
        <dbReference type="ARBA" id="ARBA00029996"/>
    </source>
</evidence>
<dbReference type="InterPro" id="IPR004838">
    <property type="entry name" value="NHTrfase_class1_PyrdxlP-BS"/>
</dbReference>
<dbReference type="InterPro" id="IPR005860">
    <property type="entry name" value="CobD"/>
</dbReference>
<evidence type="ECO:0000256" key="7">
    <source>
        <dbReference type="ARBA" id="ARBA00023239"/>
    </source>
</evidence>
<evidence type="ECO:0000256" key="6">
    <source>
        <dbReference type="ARBA" id="ARBA00022898"/>
    </source>
</evidence>
<dbReference type="EMBL" id="CP003732">
    <property type="protein sequence ID" value="AFV10754.1"/>
    <property type="molecule type" value="Genomic_DNA"/>
</dbReference>
<evidence type="ECO:0000256" key="3">
    <source>
        <dbReference type="ARBA" id="ARBA00004953"/>
    </source>
</evidence>
<evidence type="ECO:0000313" key="11">
    <source>
        <dbReference type="EMBL" id="AFV10754.1"/>
    </source>
</evidence>
<dbReference type="Pfam" id="PF00155">
    <property type="entry name" value="Aminotran_1_2"/>
    <property type="match status" value="1"/>
</dbReference>
<dbReference type="InterPro" id="IPR015424">
    <property type="entry name" value="PyrdxlP-dep_Trfase"/>
</dbReference>
<dbReference type="eggNOG" id="COG0079">
    <property type="taxonomic scope" value="Bacteria"/>
</dbReference>
<dbReference type="NCBIfam" id="TIGR01140">
    <property type="entry name" value="L_thr_O3P_dcar"/>
    <property type="match status" value="1"/>
</dbReference>
<dbReference type="PANTHER" id="PTHR42885:SF1">
    <property type="entry name" value="THREONINE-PHOSPHATE DECARBOXYLASE"/>
    <property type="match status" value="1"/>
</dbReference>
<dbReference type="GO" id="GO:0030170">
    <property type="term" value="F:pyridoxal phosphate binding"/>
    <property type="evidence" value="ECO:0007669"/>
    <property type="project" value="InterPro"/>
</dbReference>
<dbReference type="InterPro" id="IPR004839">
    <property type="entry name" value="Aminotransferase_I/II_large"/>
</dbReference>
<dbReference type="InterPro" id="IPR015422">
    <property type="entry name" value="PyrdxlP-dep_Trfase_small"/>
</dbReference>
<keyword evidence="5" id="KW-0169">Cobalamin biosynthesis</keyword>
<dbReference type="PANTHER" id="PTHR42885">
    <property type="entry name" value="HISTIDINOL-PHOSPHATE AMINOTRANSFERASE-RELATED"/>
    <property type="match status" value="1"/>
</dbReference>
<dbReference type="EC" id="4.1.1.81" evidence="4"/>
<dbReference type="GO" id="GO:0009236">
    <property type="term" value="P:cobalamin biosynthetic process"/>
    <property type="evidence" value="ECO:0007669"/>
    <property type="project" value="UniProtKB-UniPathway"/>
</dbReference>
<dbReference type="CDD" id="cd00609">
    <property type="entry name" value="AAT_like"/>
    <property type="match status" value="1"/>
</dbReference>
<reference evidence="11 12" key="1">
    <citation type="journal article" date="2012" name="BMC Genomics">
        <title>Genome-guided analysis of physiological and morphological traits of the fermentative acetate oxidizer Thermacetogenium phaeum.</title>
        <authorList>
            <person name="Oehler D."/>
            <person name="Poehlein A."/>
            <person name="Leimbach A."/>
            <person name="Muller N."/>
            <person name="Daniel R."/>
            <person name="Gottschalk G."/>
            <person name="Schink B."/>
        </authorList>
    </citation>
    <scope>NUCLEOTIDE SEQUENCE [LARGE SCALE GENOMIC DNA]</scope>
    <source>
        <strain evidence="12">ATCC BAA-254 / DSM 26808 / PB</strain>
    </source>
</reference>